<dbReference type="AlphaFoldDB" id="A0A6G1Q7R5"/>
<protein>
    <submittedName>
        <fullName evidence="1">Uncharacterized protein</fullName>
    </submittedName>
</protein>
<sequence length="63" mass="7219">MQQLANLMNPHCDICPMRKRFLILYIEHKPKKTDLCCYSNSNSNSNSDWRPSATATLTVMVST</sequence>
<dbReference type="Proteomes" id="UP000503349">
    <property type="component" value="Chromosome 13"/>
</dbReference>
<keyword evidence="2" id="KW-1185">Reference proteome</keyword>
<name>A0A6G1Q7R5_CHAAH</name>
<proteinExistence type="predicted"/>
<evidence type="ECO:0000313" key="1">
    <source>
        <dbReference type="EMBL" id="KAF3698318.1"/>
    </source>
</evidence>
<gene>
    <name evidence="1" type="ORF">EXN66_Car013999</name>
</gene>
<dbReference type="EMBL" id="CM015724">
    <property type="protein sequence ID" value="KAF3698318.1"/>
    <property type="molecule type" value="Genomic_DNA"/>
</dbReference>
<reference evidence="1 2" key="1">
    <citation type="submission" date="2019-02" db="EMBL/GenBank/DDBJ databases">
        <title>Opniocepnalus argus genome.</title>
        <authorList>
            <person name="Zhou C."/>
            <person name="Xiao S."/>
        </authorList>
    </citation>
    <scope>NUCLEOTIDE SEQUENCE [LARGE SCALE GENOMIC DNA]</scope>
    <source>
        <strain evidence="1">OARG1902GOOAL</strain>
        <tissue evidence="1">Muscle</tissue>
    </source>
</reference>
<evidence type="ECO:0000313" key="2">
    <source>
        <dbReference type="Proteomes" id="UP000503349"/>
    </source>
</evidence>
<reference evidence="2" key="2">
    <citation type="submission" date="2019-02" db="EMBL/GenBank/DDBJ databases">
        <title>Opniocepnalus argus Var Kimnra genome.</title>
        <authorList>
            <person name="Zhou C."/>
            <person name="Xiao S."/>
        </authorList>
    </citation>
    <scope>NUCLEOTIDE SEQUENCE [LARGE SCALE GENOMIC DNA]</scope>
</reference>
<accession>A0A6G1Q7R5</accession>
<organism evidence="1 2">
    <name type="scientific">Channa argus</name>
    <name type="common">Northern snakehead</name>
    <name type="synonym">Ophicephalus argus</name>
    <dbReference type="NCBI Taxonomy" id="215402"/>
    <lineage>
        <taxon>Eukaryota</taxon>
        <taxon>Metazoa</taxon>
        <taxon>Chordata</taxon>
        <taxon>Craniata</taxon>
        <taxon>Vertebrata</taxon>
        <taxon>Euteleostomi</taxon>
        <taxon>Actinopterygii</taxon>
        <taxon>Neopterygii</taxon>
        <taxon>Teleostei</taxon>
        <taxon>Neoteleostei</taxon>
        <taxon>Acanthomorphata</taxon>
        <taxon>Anabantaria</taxon>
        <taxon>Anabantiformes</taxon>
        <taxon>Channoidei</taxon>
        <taxon>Channidae</taxon>
        <taxon>Channa</taxon>
    </lineage>
</organism>